<dbReference type="InterPro" id="IPR003156">
    <property type="entry name" value="DHHA1_dom"/>
</dbReference>
<keyword evidence="4" id="KW-0378">Hydrolase</keyword>
<reference evidence="9 10" key="1">
    <citation type="journal article" date="2020" name="Biotechnol. Biofuels">
        <title>New insights from the biogas microbiome by comprehensive genome-resolved metagenomics of nearly 1600 species originating from multiple anaerobic digesters.</title>
        <authorList>
            <person name="Campanaro S."/>
            <person name="Treu L."/>
            <person name="Rodriguez-R L.M."/>
            <person name="Kovalovszki A."/>
            <person name="Ziels R.M."/>
            <person name="Maus I."/>
            <person name="Zhu X."/>
            <person name="Kougias P.G."/>
            <person name="Basile A."/>
            <person name="Luo G."/>
            <person name="Schluter A."/>
            <person name="Konstantinidis K.T."/>
            <person name="Angelidaki I."/>
        </authorList>
    </citation>
    <scope>NUCLEOTIDE SEQUENCE [LARGE SCALE GENOMIC DNA]</scope>
    <source>
        <strain evidence="9">AS06rmzACSIP_65</strain>
    </source>
</reference>
<evidence type="ECO:0000256" key="3">
    <source>
        <dbReference type="ARBA" id="ARBA00022722"/>
    </source>
</evidence>
<evidence type="ECO:0000256" key="2">
    <source>
        <dbReference type="ARBA" id="ARBA00019841"/>
    </source>
</evidence>
<feature type="domain" description="DHHA1" evidence="7">
    <location>
        <begin position="347"/>
        <end position="436"/>
    </location>
</feature>
<dbReference type="AlphaFoldDB" id="A0A847D293"/>
<dbReference type="EMBL" id="JAAZBX010000011">
    <property type="protein sequence ID" value="NLD25593.1"/>
    <property type="molecule type" value="Genomic_DNA"/>
</dbReference>
<evidence type="ECO:0000259" key="7">
    <source>
        <dbReference type="Pfam" id="PF02272"/>
    </source>
</evidence>
<dbReference type="PANTHER" id="PTHR30255:SF2">
    <property type="entry name" value="SINGLE-STRANDED-DNA-SPECIFIC EXONUCLEASE RECJ"/>
    <property type="match status" value="1"/>
</dbReference>
<organism evidence="9 10">
    <name type="scientific">Candidatus Dojkabacteria bacterium</name>
    <dbReference type="NCBI Taxonomy" id="2099670"/>
    <lineage>
        <taxon>Bacteria</taxon>
        <taxon>Candidatus Dojkabacteria</taxon>
    </lineage>
</organism>
<comment type="similarity">
    <text evidence="1">Belongs to the RecJ family.</text>
</comment>
<evidence type="ECO:0000313" key="9">
    <source>
        <dbReference type="EMBL" id="NLD25593.1"/>
    </source>
</evidence>
<dbReference type="GO" id="GO:0008409">
    <property type="term" value="F:5'-3' exonuclease activity"/>
    <property type="evidence" value="ECO:0007669"/>
    <property type="project" value="InterPro"/>
</dbReference>
<dbReference type="SUPFAM" id="SSF64182">
    <property type="entry name" value="DHH phosphoesterases"/>
    <property type="match status" value="1"/>
</dbReference>
<evidence type="ECO:0000259" key="8">
    <source>
        <dbReference type="Pfam" id="PF17768"/>
    </source>
</evidence>
<dbReference type="GO" id="GO:0003676">
    <property type="term" value="F:nucleic acid binding"/>
    <property type="evidence" value="ECO:0007669"/>
    <property type="project" value="InterPro"/>
</dbReference>
<sequence>MSLKSRGEWNLPKKKKINDILEYILKSREIKDSEHFLSPSLDDIPDPSSLFDSMSAAKLIIESVNKGKKIVIHGDFDSDGICATSLLWDFLYRELSEFLEKKVDVIPYIPNRIEQGYGLTEDSLKDVLELGGELLISVDCGVRDEKLINKYKKKNLSVIITDHHQPPEDLSPELSYPLVHQMYPNHEYPFTQICGTAVVFLLIQEIRKQVGMNYSISPDSKGLDLVALATVTDLMPLTGINRIFVSYGLKQIATGSREGLRQLCLRAGINFKDINSYHLGYLIGPRINAAGRIGSPMNAVKLLVSSDEKLCQKISEELDNLNFDRQKLTLKTKEEASSLIQDEKNKAIFVIGKDWHEGIIGLVAGKLLEEFHKPVIVATHNGESVKGSARSIKGFNITEALGKFDKYLERFGGHELAAGFTAKADTIDEFVDGFMKFANKEITKEMLVSKLNIDLVIDSENVGKKLIDDLHQLEPFGYGNPKPIVCLKNLVVFRKTIMGKEENHMKLLVKGSGYDMLTLVLFGAGEDKEEIEKDSVIDVVGYPDLNVWNGNENVQFNVKEWRFS</sequence>
<dbReference type="Gene3D" id="3.10.310.30">
    <property type="match status" value="1"/>
</dbReference>
<protein>
    <recommendedName>
        <fullName evidence="2">Single-stranded-DNA-specific exonuclease RecJ</fullName>
    </recommendedName>
</protein>
<feature type="domain" description="DDH" evidence="6">
    <location>
        <begin position="69"/>
        <end position="230"/>
    </location>
</feature>
<dbReference type="Gene3D" id="3.90.1640.30">
    <property type="match status" value="1"/>
</dbReference>
<dbReference type="NCBIfam" id="TIGR00644">
    <property type="entry name" value="recJ"/>
    <property type="match status" value="1"/>
</dbReference>
<keyword evidence="3" id="KW-0540">Nuclease</keyword>
<dbReference type="InterPro" id="IPR041122">
    <property type="entry name" value="RecJ_OB"/>
</dbReference>
<gene>
    <name evidence="9" type="primary">recJ</name>
    <name evidence="9" type="ORF">GX656_03055</name>
</gene>
<dbReference type="GO" id="GO:0006310">
    <property type="term" value="P:DNA recombination"/>
    <property type="evidence" value="ECO:0007669"/>
    <property type="project" value="InterPro"/>
</dbReference>
<proteinExistence type="inferred from homology"/>
<dbReference type="Pfam" id="PF17768">
    <property type="entry name" value="RecJ_OB"/>
    <property type="match status" value="1"/>
</dbReference>
<dbReference type="InterPro" id="IPR038763">
    <property type="entry name" value="DHH_sf"/>
</dbReference>
<feature type="domain" description="RecJ OB" evidence="8">
    <location>
        <begin position="453"/>
        <end position="559"/>
    </location>
</feature>
<dbReference type="Pfam" id="PF01368">
    <property type="entry name" value="DHH"/>
    <property type="match status" value="1"/>
</dbReference>
<dbReference type="InterPro" id="IPR051673">
    <property type="entry name" value="SSDNA_exonuclease_RecJ"/>
</dbReference>
<dbReference type="InterPro" id="IPR001667">
    <property type="entry name" value="DDH_dom"/>
</dbReference>
<evidence type="ECO:0000256" key="5">
    <source>
        <dbReference type="ARBA" id="ARBA00022839"/>
    </source>
</evidence>
<dbReference type="Pfam" id="PF02272">
    <property type="entry name" value="DHHA1"/>
    <property type="match status" value="1"/>
</dbReference>
<dbReference type="Proteomes" id="UP000545876">
    <property type="component" value="Unassembled WGS sequence"/>
</dbReference>
<evidence type="ECO:0000259" key="6">
    <source>
        <dbReference type="Pfam" id="PF01368"/>
    </source>
</evidence>
<dbReference type="PANTHER" id="PTHR30255">
    <property type="entry name" value="SINGLE-STRANDED-DNA-SPECIFIC EXONUCLEASE RECJ"/>
    <property type="match status" value="1"/>
</dbReference>
<evidence type="ECO:0000256" key="4">
    <source>
        <dbReference type="ARBA" id="ARBA00022801"/>
    </source>
</evidence>
<evidence type="ECO:0000256" key="1">
    <source>
        <dbReference type="ARBA" id="ARBA00005915"/>
    </source>
</evidence>
<accession>A0A847D293</accession>
<name>A0A847D293_9BACT</name>
<dbReference type="InterPro" id="IPR004610">
    <property type="entry name" value="RecJ"/>
</dbReference>
<keyword evidence="5 9" id="KW-0269">Exonuclease</keyword>
<comment type="caution">
    <text evidence="9">The sequence shown here is derived from an EMBL/GenBank/DDBJ whole genome shotgun (WGS) entry which is preliminary data.</text>
</comment>
<dbReference type="GO" id="GO:0006281">
    <property type="term" value="P:DNA repair"/>
    <property type="evidence" value="ECO:0007669"/>
    <property type="project" value="InterPro"/>
</dbReference>
<evidence type="ECO:0000313" key="10">
    <source>
        <dbReference type="Proteomes" id="UP000545876"/>
    </source>
</evidence>